<evidence type="ECO:0000256" key="2">
    <source>
        <dbReference type="ARBA" id="ARBA00022857"/>
    </source>
</evidence>
<dbReference type="OMA" id="EWDRRAV"/>
<reference evidence="5 6" key="1">
    <citation type="journal article" date="2015" name="Genome Biol. Evol.">
        <title>Phylogenomic analyses indicate that early fungi evolved digesting cell walls of algal ancestors of land plants.</title>
        <authorList>
            <person name="Chang Y."/>
            <person name="Wang S."/>
            <person name="Sekimoto S."/>
            <person name="Aerts A.L."/>
            <person name="Choi C."/>
            <person name="Clum A."/>
            <person name="LaButti K.M."/>
            <person name="Lindquist E.A."/>
            <person name="Yee Ngan C."/>
            <person name="Ohm R.A."/>
            <person name="Salamov A.A."/>
            <person name="Grigoriev I.V."/>
            <person name="Spatafora J.W."/>
            <person name="Berbee M.L."/>
        </authorList>
    </citation>
    <scope>NUCLEOTIDE SEQUENCE [LARGE SCALE GENOMIC DNA]</scope>
    <source>
        <strain evidence="5 6">JEL478</strain>
    </source>
</reference>
<comment type="similarity">
    <text evidence="1">Belongs to the NmrA-type oxidoreductase family.</text>
</comment>
<name>A0A139ALE6_GONPJ</name>
<evidence type="ECO:0000256" key="3">
    <source>
        <dbReference type="SAM" id="Phobius"/>
    </source>
</evidence>
<dbReference type="AlphaFoldDB" id="A0A139ALE6"/>
<evidence type="ECO:0000259" key="4">
    <source>
        <dbReference type="Pfam" id="PF05368"/>
    </source>
</evidence>
<gene>
    <name evidence="5" type="ORF">M427DRAFT_54461</name>
</gene>
<keyword evidence="2" id="KW-0521">NADP</keyword>
<dbReference type="InterPro" id="IPR036291">
    <property type="entry name" value="NAD(P)-bd_dom_sf"/>
</dbReference>
<dbReference type="PANTHER" id="PTHR42748:SF7">
    <property type="entry name" value="NMRA LIKE REDOX SENSOR 1-RELATED"/>
    <property type="match status" value="1"/>
</dbReference>
<dbReference type="InterPro" id="IPR051164">
    <property type="entry name" value="NmrA-like_oxidored"/>
</dbReference>
<organism evidence="5 6">
    <name type="scientific">Gonapodya prolifera (strain JEL478)</name>
    <name type="common">Monoblepharis prolifera</name>
    <dbReference type="NCBI Taxonomy" id="1344416"/>
    <lineage>
        <taxon>Eukaryota</taxon>
        <taxon>Fungi</taxon>
        <taxon>Fungi incertae sedis</taxon>
        <taxon>Chytridiomycota</taxon>
        <taxon>Chytridiomycota incertae sedis</taxon>
        <taxon>Monoblepharidomycetes</taxon>
        <taxon>Monoblepharidales</taxon>
        <taxon>Gonapodyaceae</taxon>
        <taxon>Gonapodya</taxon>
    </lineage>
</organism>
<dbReference type="EMBL" id="KQ965746">
    <property type="protein sequence ID" value="KXS17518.1"/>
    <property type="molecule type" value="Genomic_DNA"/>
</dbReference>
<dbReference type="Proteomes" id="UP000070544">
    <property type="component" value="Unassembled WGS sequence"/>
</dbReference>
<dbReference type="GO" id="GO:0005634">
    <property type="term" value="C:nucleus"/>
    <property type="evidence" value="ECO:0007669"/>
    <property type="project" value="TreeGrafter"/>
</dbReference>
<feature type="domain" description="NmrA-like" evidence="4">
    <location>
        <begin position="5"/>
        <end position="229"/>
    </location>
</feature>
<feature type="transmembrane region" description="Helical" evidence="3">
    <location>
        <begin position="302"/>
        <end position="323"/>
    </location>
</feature>
<dbReference type="CDD" id="cd05251">
    <property type="entry name" value="NmrA_like_SDR_a"/>
    <property type="match status" value="1"/>
</dbReference>
<dbReference type="Pfam" id="PF05368">
    <property type="entry name" value="NmrA"/>
    <property type="match status" value="1"/>
</dbReference>
<keyword evidence="6" id="KW-1185">Reference proteome</keyword>
<proteinExistence type="inferred from homology"/>
<evidence type="ECO:0000256" key="1">
    <source>
        <dbReference type="ARBA" id="ARBA00006328"/>
    </source>
</evidence>
<evidence type="ECO:0000313" key="6">
    <source>
        <dbReference type="Proteomes" id="UP000070544"/>
    </source>
</evidence>
<keyword evidence="3" id="KW-0812">Transmembrane</keyword>
<dbReference type="Gene3D" id="3.90.25.10">
    <property type="entry name" value="UDP-galactose 4-epimerase, domain 1"/>
    <property type="match status" value="1"/>
</dbReference>
<dbReference type="OrthoDB" id="9997102at2759"/>
<dbReference type="PANTHER" id="PTHR42748">
    <property type="entry name" value="NITROGEN METABOLITE REPRESSION PROTEIN NMRA FAMILY MEMBER"/>
    <property type="match status" value="1"/>
</dbReference>
<keyword evidence="3" id="KW-0472">Membrane</keyword>
<evidence type="ECO:0000313" key="5">
    <source>
        <dbReference type="EMBL" id="KXS17518.1"/>
    </source>
</evidence>
<protein>
    <submittedName>
        <fullName evidence="5">NAD(P)-binding protein</fullName>
    </submittedName>
</protein>
<keyword evidence="3" id="KW-1133">Transmembrane helix</keyword>
<dbReference type="STRING" id="1344416.A0A139ALE6"/>
<dbReference type="SUPFAM" id="SSF51735">
    <property type="entry name" value="NAD(P)-binding Rossmann-fold domains"/>
    <property type="match status" value="1"/>
</dbReference>
<accession>A0A139ALE6</accession>
<sequence length="332" mass="34964">MSSQKPVVLVFGATGNQGGGCINALLAKNQYAVRAVTRNPGSPAAQKLASRGVEVVKADMSDGSGLKQALQGVWGVFLMTDKSKNEVAQGVTVVDAAFDAGVQFIAYSSVAGLSTELGRKVSHWATKLRVEEHIRSKPWPLGYAVFRPNAFMENLVAFTGPLTLGSVSTIAPPGTPGQYIAVGDIGAFAAMALAEPNKFLGKETELAGDYVSGEDMARVLADLTGVTWKASIIMPTWLLRLLSRDTAAIVDFFVSGGAKADIPTLRAMKPDLQDFRAWCKAQGIGNIAKGENRYPFKQPSSWGWYASVAIGVGVLGVAAAYVAKGAGLLLLL</sequence>
<dbReference type="InterPro" id="IPR008030">
    <property type="entry name" value="NmrA-like"/>
</dbReference>
<dbReference type="Gene3D" id="3.40.50.720">
    <property type="entry name" value="NAD(P)-binding Rossmann-like Domain"/>
    <property type="match status" value="1"/>
</dbReference>